<comment type="caution">
    <text evidence="2">The sequence shown here is derived from an EMBL/GenBank/DDBJ whole genome shotgun (WGS) entry which is preliminary data.</text>
</comment>
<accession>A0A9D4PF01</accession>
<dbReference type="EMBL" id="JABSTV010001255">
    <property type="protein sequence ID" value="KAH7936385.1"/>
    <property type="molecule type" value="Genomic_DNA"/>
</dbReference>
<keyword evidence="1" id="KW-0472">Membrane</keyword>
<sequence length="201" mass="21389">MEAARDWIGGIAGFATVGSLIVSLSMSWRVWRARDSSGVAFLPIAAENIRLLAFLLYGIASGDSYVTWVNVCGLAITFTNATVHCAFSDDSGPGLSLLAALVVMCIALSMMTVDWLGYLASAWAVACNLSPIARILRMIPLPEIAACTLTTCGLWTAYAVLAGKSALVVNYMVGTLVAAVELTMAMLMWCRHSAYLPVQTV</sequence>
<keyword evidence="1" id="KW-1133">Transmembrane helix</keyword>
<name>A0A9D4PF01_RHISA</name>
<dbReference type="Gene3D" id="1.20.1280.290">
    <property type="match status" value="1"/>
</dbReference>
<reference evidence="2" key="1">
    <citation type="journal article" date="2020" name="Cell">
        <title>Large-Scale Comparative Analyses of Tick Genomes Elucidate Their Genetic Diversity and Vector Capacities.</title>
        <authorList>
            <consortium name="Tick Genome and Microbiome Consortium (TIGMIC)"/>
            <person name="Jia N."/>
            <person name="Wang J."/>
            <person name="Shi W."/>
            <person name="Du L."/>
            <person name="Sun Y."/>
            <person name="Zhan W."/>
            <person name="Jiang J.F."/>
            <person name="Wang Q."/>
            <person name="Zhang B."/>
            <person name="Ji P."/>
            <person name="Bell-Sakyi L."/>
            <person name="Cui X.M."/>
            <person name="Yuan T.T."/>
            <person name="Jiang B.G."/>
            <person name="Yang W.F."/>
            <person name="Lam T.T."/>
            <person name="Chang Q.C."/>
            <person name="Ding S.J."/>
            <person name="Wang X.J."/>
            <person name="Zhu J.G."/>
            <person name="Ruan X.D."/>
            <person name="Zhao L."/>
            <person name="Wei J.T."/>
            <person name="Ye R.Z."/>
            <person name="Que T.C."/>
            <person name="Du C.H."/>
            <person name="Zhou Y.H."/>
            <person name="Cheng J.X."/>
            <person name="Dai P.F."/>
            <person name="Guo W.B."/>
            <person name="Han X.H."/>
            <person name="Huang E.J."/>
            <person name="Li L.F."/>
            <person name="Wei W."/>
            <person name="Gao Y.C."/>
            <person name="Liu J.Z."/>
            <person name="Shao H.Z."/>
            <person name="Wang X."/>
            <person name="Wang C.C."/>
            <person name="Yang T.C."/>
            <person name="Huo Q.B."/>
            <person name="Li W."/>
            <person name="Chen H.Y."/>
            <person name="Chen S.E."/>
            <person name="Zhou L.G."/>
            <person name="Ni X.B."/>
            <person name="Tian J.H."/>
            <person name="Sheng Y."/>
            <person name="Liu T."/>
            <person name="Pan Y.S."/>
            <person name="Xia L.Y."/>
            <person name="Li J."/>
            <person name="Zhao F."/>
            <person name="Cao W.C."/>
        </authorList>
    </citation>
    <scope>NUCLEOTIDE SEQUENCE</scope>
    <source>
        <strain evidence="2">Rsan-2018</strain>
    </source>
</reference>
<reference evidence="2" key="2">
    <citation type="submission" date="2021-09" db="EMBL/GenBank/DDBJ databases">
        <authorList>
            <person name="Jia N."/>
            <person name="Wang J."/>
            <person name="Shi W."/>
            <person name="Du L."/>
            <person name="Sun Y."/>
            <person name="Zhan W."/>
            <person name="Jiang J."/>
            <person name="Wang Q."/>
            <person name="Zhang B."/>
            <person name="Ji P."/>
            <person name="Sakyi L.B."/>
            <person name="Cui X."/>
            <person name="Yuan T."/>
            <person name="Jiang B."/>
            <person name="Yang W."/>
            <person name="Lam T.T.-Y."/>
            <person name="Chang Q."/>
            <person name="Ding S."/>
            <person name="Wang X."/>
            <person name="Zhu J."/>
            <person name="Ruan X."/>
            <person name="Zhao L."/>
            <person name="Wei J."/>
            <person name="Que T."/>
            <person name="Du C."/>
            <person name="Cheng J."/>
            <person name="Dai P."/>
            <person name="Han X."/>
            <person name="Huang E."/>
            <person name="Gao Y."/>
            <person name="Liu J."/>
            <person name="Shao H."/>
            <person name="Ye R."/>
            <person name="Li L."/>
            <person name="Wei W."/>
            <person name="Wang X."/>
            <person name="Wang C."/>
            <person name="Huo Q."/>
            <person name="Li W."/>
            <person name="Guo W."/>
            <person name="Chen H."/>
            <person name="Chen S."/>
            <person name="Zhou L."/>
            <person name="Zhou L."/>
            <person name="Ni X."/>
            <person name="Tian J."/>
            <person name="Zhou Y."/>
            <person name="Sheng Y."/>
            <person name="Liu T."/>
            <person name="Pan Y."/>
            <person name="Xia L."/>
            <person name="Li J."/>
            <person name="Zhao F."/>
            <person name="Cao W."/>
        </authorList>
    </citation>
    <scope>NUCLEOTIDE SEQUENCE</scope>
    <source>
        <strain evidence="2">Rsan-2018</strain>
        <tissue evidence="2">Larvae</tissue>
    </source>
</reference>
<dbReference type="AlphaFoldDB" id="A0A9D4PF01"/>
<feature type="transmembrane region" description="Helical" evidence="1">
    <location>
        <begin position="65"/>
        <end position="87"/>
    </location>
</feature>
<dbReference type="Proteomes" id="UP000821837">
    <property type="component" value="Unassembled WGS sequence"/>
</dbReference>
<dbReference type="GO" id="GO:0016020">
    <property type="term" value="C:membrane"/>
    <property type="evidence" value="ECO:0007669"/>
    <property type="project" value="InterPro"/>
</dbReference>
<dbReference type="Pfam" id="PF03083">
    <property type="entry name" value="MtN3_slv"/>
    <property type="match status" value="1"/>
</dbReference>
<dbReference type="VEuPathDB" id="VectorBase:RSAN_048737"/>
<keyword evidence="3" id="KW-1185">Reference proteome</keyword>
<evidence type="ECO:0000313" key="3">
    <source>
        <dbReference type="Proteomes" id="UP000821837"/>
    </source>
</evidence>
<gene>
    <name evidence="2" type="ORF">HPB52_021831</name>
</gene>
<evidence type="ECO:0000256" key="1">
    <source>
        <dbReference type="SAM" id="Phobius"/>
    </source>
</evidence>
<feature type="transmembrane region" description="Helical" evidence="1">
    <location>
        <begin position="6"/>
        <end position="26"/>
    </location>
</feature>
<proteinExistence type="predicted"/>
<feature type="transmembrane region" description="Helical" evidence="1">
    <location>
        <begin position="143"/>
        <end position="162"/>
    </location>
</feature>
<feature type="transmembrane region" description="Helical" evidence="1">
    <location>
        <begin position="38"/>
        <end position="59"/>
    </location>
</feature>
<keyword evidence="1" id="KW-0812">Transmembrane</keyword>
<protein>
    <submittedName>
        <fullName evidence="2">Uncharacterized protein</fullName>
    </submittedName>
</protein>
<feature type="transmembrane region" description="Helical" evidence="1">
    <location>
        <begin position="94"/>
        <end position="112"/>
    </location>
</feature>
<feature type="transmembrane region" description="Helical" evidence="1">
    <location>
        <begin position="168"/>
        <end position="189"/>
    </location>
</feature>
<organism evidence="2 3">
    <name type="scientific">Rhipicephalus sanguineus</name>
    <name type="common">Brown dog tick</name>
    <name type="synonym">Ixodes sanguineus</name>
    <dbReference type="NCBI Taxonomy" id="34632"/>
    <lineage>
        <taxon>Eukaryota</taxon>
        <taxon>Metazoa</taxon>
        <taxon>Ecdysozoa</taxon>
        <taxon>Arthropoda</taxon>
        <taxon>Chelicerata</taxon>
        <taxon>Arachnida</taxon>
        <taxon>Acari</taxon>
        <taxon>Parasitiformes</taxon>
        <taxon>Ixodida</taxon>
        <taxon>Ixodoidea</taxon>
        <taxon>Ixodidae</taxon>
        <taxon>Rhipicephalinae</taxon>
        <taxon>Rhipicephalus</taxon>
        <taxon>Rhipicephalus</taxon>
    </lineage>
</organism>
<dbReference type="InterPro" id="IPR004316">
    <property type="entry name" value="SWEET_rpt"/>
</dbReference>
<evidence type="ECO:0000313" key="2">
    <source>
        <dbReference type="EMBL" id="KAH7936385.1"/>
    </source>
</evidence>